<dbReference type="GO" id="GO:0003677">
    <property type="term" value="F:DNA binding"/>
    <property type="evidence" value="ECO:0007669"/>
    <property type="project" value="InterPro"/>
</dbReference>
<dbReference type="EMBL" id="QZEV01000005">
    <property type="protein sequence ID" value="RJL06823.1"/>
    <property type="molecule type" value="Genomic_DNA"/>
</dbReference>
<organism evidence="2 3">
    <name type="scientific">Paracoccus aestuarii</name>
    <dbReference type="NCBI Taxonomy" id="453842"/>
    <lineage>
        <taxon>Bacteria</taxon>
        <taxon>Pseudomonadati</taxon>
        <taxon>Pseudomonadota</taxon>
        <taxon>Alphaproteobacteria</taxon>
        <taxon>Rhodobacterales</taxon>
        <taxon>Paracoccaceae</taxon>
        <taxon>Paracoccus</taxon>
    </lineage>
</organism>
<sequence>MLLFLESPEPKAVPGSWKHLIGRYLNDSYSPFHELKGNTQEEYLRNIGRWEAAVGTSLVRDTTFEVARSWQQAMATNGRSIAYQKRQFTMLRVLAGYGAAIVFDGGEAVKNVLSGMRIKNPKPRDVAPTKVEVYAVISAADEAGDAMVALGLSLQWWLTLRAVDVRGQWLPGSKGGIVRDGRYWTDGLTWDMVSSDLSSIRKAPSKTKDVLPQPLVYDLIPLVDLRQRLSKIPKVQRVGPVIVQKNGMPYTKRRWTTLFARYRKAAGISEEILCMDIRAGAITEAVELGASEIEAQHQANHTQPSTTGRYVRRRSKSMNKVIRMRSGGTRGER</sequence>
<dbReference type="Gene3D" id="1.10.443.10">
    <property type="entry name" value="Intergrase catalytic core"/>
    <property type="match status" value="1"/>
</dbReference>
<dbReference type="GO" id="GO:0015074">
    <property type="term" value="P:DNA integration"/>
    <property type="evidence" value="ECO:0007669"/>
    <property type="project" value="InterPro"/>
</dbReference>
<evidence type="ECO:0000256" key="1">
    <source>
        <dbReference type="ARBA" id="ARBA00023172"/>
    </source>
</evidence>
<evidence type="ECO:0000313" key="3">
    <source>
        <dbReference type="Proteomes" id="UP000285530"/>
    </source>
</evidence>
<evidence type="ECO:0000313" key="2">
    <source>
        <dbReference type="EMBL" id="RJL06823.1"/>
    </source>
</evidence>
<proteinExistence type="predicted"/>
<dbReference type="RefSeq" id="WP_119884979.1">
    <property type="nucleotide sequence ID" value="NZ_CP067169.1"/>
</dbReference>
<keyword evidence="3" id="KW-1185">Reference proteome</keyword>
<dbReference type="Proteomes" id="UP000285530">
    <property type="component" value="Unassembled WGS sequence"/>
</dbReference>
<keyword evidence="1" id="KW-0233">DNA recombination</keyword>
<protein>
    <submittedName>
        <fullName evidence="2">Recombinase</fullName>
    </submittedName>
</protein>
<dbReference type="AlphaFoldDB" id="A0A419A1D1"/>
<accession>A0A419A1D1</accession>
<dbReference type="OrthoDB" id="7800649at2"/>
<dbReference type="SUPFAM" id="SSF56349">
    <property type="entry name" value="DNA breaking-rejoining enzymes"/>
    <property type="match status" value="1"/>
</dbReference>
<gene>
    <name evidence="2" type="ORF">D3P06_02175</name>
</gene>
<dbReference type="InterPro" id="IPR011010">
    <property type="entry name" value="DNA_brk_join_enz"/>
</dbReference>
<dbReference type="InterPro" id="IPR013762">
    <property type="entry name" value="Integrase-like_cat_sf"/>
</dbReference>
<reference evidence="2 3" key="1">
    <citation type="submission" date="2018-09" db="EMBL/GenBank/DDBJ databases">
        <title>Paracoccus onubensis nov. sp. a moderate halophilic bacterium isolated from Gruta de las Maravillas (Aracena, Spain).</title>
        <authorList>
            <person name="Jurado V."/>
            <person name="Gutierrez-Patricio S."/>
            <person name="Gonzalez-Pimentel J.L."/>
            <person name="Laiz L."/>
            <person name="Saiz-Jimenez C."/>
        </authorList>
    </citation>
    <scope>NUCLEOTIDE SEQUENCE [LARGE SCALE GENOMIC DNA]</scope>
    <source>
        <strain evidence="2 3">DSM 19484</strain>
    </source>
</reference>
<dbReference type="GO" id="GO:0006310">
    <property type="term" value="P:DNA recombination"/>
    <property type="evidence" value="ECO:0007669"/>
    <property type="project" value="UniProtKB-KW"/>
</dbReference>
<comment type="caution">
    <text evidence="2">The sequence shown here is derived from an EMBL/GenBank/DDBJ whole genome shotgun (WGS) entry which is preliminary data.</text>
</comment>
<name>A0A419A1D1_9RHOB</name>